<dbReference type="EMBL" id="JABWDY010005133">
    <property type="protein sequence ID" value="KAF5204680.1"/>
    <property type="molecule type" value="Genomic_DNA"/>
</dbReference>
<dbReference type="AlphaFoldDB" id="A0A7J6X7Y6"/>
<dbReference type="SUPFAM" id="SSF81301">
    <property type="entry name" value="Nucleotidyltransferase"/>
    <property type="match status" value="1"/>
</dbReference>
<sequence length="64" mass="7334">VEVFGSFKTGLYLPTSDIDDVIFDSQVETPQMRLIALSWASSQKGIAKKIQFWCIQWTTSCRVY</sequence>
<evidence type="ECO:0000313" key="3">
    <source>
        <dbReference type="Proteomes" id="UP000554482"/>
    </source>
</evidence>
<reference evidence="2 3" key="1">
    <citation type="submission" date="2020-06" db="EMBL/GenBank/DDBJ databases">
        <title>Transcriptomic and genomic resources for Thalictrum thalictroides and T. hernandezii: Facilitating candidate gene discovery in an emerging model plant lineage.</title>
        <authorList>
            <person name="Arias T."/>
            <person name="Riano-Pachon D.M."/>
            <person name="Di Stilio V.S."/>
        </authorList>
    </citation>
    <scope>NUCLEOTIDE SEQUENCE [LARGE SCALE GENOMIC DNA]</scope>
    <source>
        <strain evidence="3">cv. WT478/WT964</strain>
        <tissue evidence="2">Leaves</tissue>
    </source>
</reference>
<protein>
    <recommendedName>
        <fullName evidence="1">Polymerase nucleotidyl transferase domain-containing protein</fullName>
    </recommendedName>
</protein>
<proteinExistence type="predicted"/>
<evidence type="ECO:0000313" key="2">
    <source>
        <dbReference type="EMBL" id="KAF5204680.1"/>
    </source>
</evidence>
<feature type="non-terminal residue" evidence="2">
    <location>
        <position position="1"/>
    </location>
</feature>
<dbReference type="Gene3D" id="3.30.460.10">
    <property type="entry name" value="Beta Polymerase, domain 2"/>
    <property type="match status" value="1"/>
</dbReference>
<dbReference type="InterPro" id="IPR002934">
    <property type="entry name" value="Polymerase_NTP_transf_dom"/>
</dbReference>
<gene>
    <name evidence="2" type="ORF">FRX31_005734</name>
</gene>
<dbReference type="Proteomes" id="UP000554482">
    <property type="component" value="Unassembled WGS sequence"/>
</dbReference>
<organism evidence="2 3">
    <name type="scientific">Thalictrum thalictroides</name>
    <name type="common">Rue-anemone</name>
    <name type="synonym">Anemone thalictroides</name>
    <dbReference type="NCBI Taxonomy" id="46969"/>
    <lineage>
        <taxon>Eukaryota</taxon>
        <taxon>Viridiplantae</taxon>
        <taxon>Streptophyta</taxon>
        <taxon>Embryophyta</taxon>
        <taxon>Tracheophyta</taxon>
        <taxon>Spermatophyta</taxon>
        <taxon>Magnoliopsida</taxon>
        <taxon>Ranunculales</taxon>
        <taxon>Ranunculaceae</taxon>
        <taxon>Thalictroideae</taxon>
        <taxon>Thalictrum</taxon>
    </lineage>
</organism>
<evidence type="ECO:0000259" key="1">
    <source>
        <dbReference type="Pfam" id="PF01909"/>
    </source>
</evidence>
<dbReference type="InterPro" id="IPR043519">
    <property type="entry name" value="NT_sf"/>
</dbReference>
<accession>A0A7J6X7Y6</accession>
<feature type="domain" description="Polymerase nucleotidyl transferase" evidence="1">
    <location>
        <begin position="1"/>
        <end position="23"/>
    </location>
</feature>
<dbReference type="GO" id="GO:0016779">
    <property type="term" value="F:nucleotidyltransferase activity"/>
    <property type="evidence" value="ECO:0007669"/>
    <property type="project" value="InterPro"/>
</dbReference>
<name>A0A7J6X7Y6_THATH</name>
<keyword evidence="3" id="KW-1185">Reference proteome</keyword>
<comment type="caution">
    <text evidence="2">The sequence shown here is derived from an EMBL/GenBank/DDBJ whole genome shotgun (WGS) entry which is preliminary data.</text>
</comment>
<dbReference type="Pfam" id="PF01909">
    <property type="entry name" value="NTP_transf_2"/>
    <property type="match status" value="1"/>
</dbReference>
<dbReference type="OrthoDB" id="1938842at2759"/>